<accession>A0AAN7H376</accession>
<dbReference type="PANTHER" id="PTHR35990:SF1">
    <property type="entry name" value="GAG1AT PROTEIN"/>
    <property type="match status" value="1"/>
</dbReference>
<gene>
    <name evidence="2" type="ORF">SAY87_014873</name>
</gene>
<keyword evidence="3" id="KW-1185">Reference proteome</keyword>
<dbReference type="Proteomes" id="UP001345219">
    <property type="component" value="Chromosome 12"/>
</dbReference>
<evidence type="ECO:0000313" key="3">
    <source>
        <dbReference type="Proteomes" id="UP001345219"/>
    </source>
</evidence>
<organism evidence="2 3">
    <name type="scientific">Trapa incisa</name>
    <dbReference type="NCBI Taxonomy" id="236973"/>
    <lineage>
        <taxon>Eukaryota</taxon>
        <taxon>Viridiplantae</taxon>
        <taxon>Streptophyta</taxon>
        <taxon>Embryophyta</taxon>
        <taxon>Tracheophyta</taxon>
        <taxon>Spermatophyta</taxon>
        <taxon>Magnoliopsida</taxon>
        <taxon>eudicotyledons</taxon>
        <taxon>Gunneridae</taxon>
        <taxon>Pentapetalae</taxon>
        <taxon>rosids</taxon>
        <taxon>malvids</taxon>
        <taxon>Myrtales</taxon>
        <taxon>Lythraceae</taxon>
        <taxon>Trapa</taxon>
    </lineage>
</organism>
<comment type="caution">
    <text evidence="2">The sequence shown here is derived from an EMBL/GenBank/DDBJ whole genome shotgun (WGS) entry which is preliminary data.</text>
</comment>
<protein>
    <submittedName>
        <fullName evidence="2">Uncharacterized protein</fullName>
    </submittedName>
</protein>
<keyword evidence="1" id="KW-0472">Membrane</keyword>
<dbReference type="AlphaFoldDB" id="A0AAN7H376"/>
<keyword evidence="1" id="KW-1133">Transmembrane helix</keyword>
<keyword evidence="1" id="KW-0812">Transmembrane</keyword>
<name>A0AAN7H376_9MYRT</name>
<reference evidence="2 3" key="1">
    <citation type="journal article" date="2023" name="Hortic Res">
        <title>Pangenome of water caltrop reveals structural variations and asymmetric subgenome divergence after allopolyploidization.</title>
        <authorList>
            <person name="Zhang X."/>
            <person name="Chen Y."/>
            <person name="Wang L."/>
            <person name="Yuan Y."/>
            <person name="Fang M."/>
            <person name="Shi L."/>
            <person name="Lu R."/>
            <person name="Comes H.P."/>
            <person name="Ma Y."/>
            <person name="Chen Y."/>
            <person name="Huang G."/>
            <person name="Zhou Y."/>
            <person name="Zheng Z."/>
            <person name="Qiu Y."/>
        </authorList>
    </citation>
    <scope>NUCLEOTIDE SEQUENCE [LARGE SCALE GENOMIC DNA]</scope>
    <source>
        <tissue evidence="2">Roots</tissue>
    </source>
</reference>
<evidence type="ECO:0000256" key="1">
    <source>
        <dbReference type="SAM" id="Phobius"/>
    </source>
</evidence>
<dbReference type="PANTHER" id="PTHR35990">
    <property type="entry name" value="GAG1AT PROTEIN"/>
    <property type="match status" value="1"/>
</dbReference>
<dbReference type="EMBL" id="JAXIOK010000019">
    <property type="protein sequence ID" value="KAK4748287.1"/>
    <property type="molecule type" value="Genomic_DNA"/>
</dbReference>
<sequence length="126" mass="14062">MASEAKSNGGPSGGFRARMEHYLYSGDKKHVFAGIAIIAVVCGAPWFLMNKGVYCALTFPFRTVPWKLLSDRSTNPIKITWKRLIEHGERGSHLQNDHAPEAFLEPPFLTGIQWLENLFAANRGTC</sequence>
<feature type="transmembrane region" description="Helical" evidence="1">
    <location>
        <begin position="31"/>
        <end position="49"/>
    </location>
</feature>
<evidence type="ECO:0000313" key="2">
    <source>
        <dbReference type="EMBL" id="KAK4748287.1"/>
    </source>
</evidence>
<proteinExistence type="predicted"/>